<evidence type="ECO:0000259" key="2">
    <source>
        <dbReference type="PROSITE" id="PS50003"/>
    </source>
</evidence>
<reference evidence="3 4" key="1">
    <citation type="journal article" date="2024" name="Science">
        <title>Giant polyketide synthase enzymes in the biosynthesis of giant marine polyether toxins.</title>
        <authorList>
            <person name="Fallon T.R."/>
            <person name="Shende V.V."/>
            <person name="Wierzbicki I.H."/>
            <person name="Pendleton A.L."/>
            <person name="Watervoot N.F."/>
            <person name="Auber R.P."/>
            <person name="Gonzalez D.J."/>
            <person name="Wisecaver J.H."/>
            <person name="Moore B.S."/>
        </authorList>
    </citation>
    <scope>NUCLEOTIDE SEQUENCE [LARGE SCALE GENOMIC DNA]</scope>
    <source>
        <strain evidence="3 4">12B1</strain>
    </source>
</reference>
<dbReference type="InterPro" id="IPR001849">
    <property type="entry name" value="PH_domain"/>
</dbReference>
<dbReference type="SUPFAM" id="SSF50729">
    <property type="entry name" value="PH domain-like"/>
    <property type="match status" value="1"/>
</dbReference>
<name>A0AB34IIZ9_PRYPA</name>
<dbReference type="Proteomes" id="UP001515480">
    <property type="component" value="Unassembled WGS sequence"/>
</dbReference>
<dbReference type="AlphaFoldDB" id="A0AB34IIZ9"/>
<dbReference type="Gene3D" id="2.30.29.30">
    <property type="entry name" value="Pleckstrin-homology domain (PH domain)/Phosphotyrosine-binding domain (PTB)"/>
    <property type="match status" value="1"/>
</dbReference>
<accession>A0AB34IIZ9</accession>
<gene>
    <name evidence="3" type="ORF">AB1Y20_013405</name>
</gene>
<evidence type="ECO:0000256" key="1">
    <source>
        <dbReference type="SAM" id="MobiDB-lite"/>
    </source>
</evidence>
<evidence type="ECO:0000313" key="3">
    <source>
        <dbReference type="EMBL" id="KAL1498881.1"/>
    </source>
</evidence>
<feature type="domain" description="PH" evidence="2">
    <location>
        <begin position="212"/>
        <end position="311"/>
    </location>
</feature>
<organism evidence="3 4">
    <name type="scientific">Prymnesium parvum</name>
    <name type="common">Toxic golden alga</name>
    <dbReference type="NCBI Taxonomy" id="97485"/>
    <lineage>
        <taxon>Eukaryota</taxon>
        <taxon>Haptista</taxon>
        <taxon>Haptophyta</taxon>
        <taxon>Prymnesiophyceae</taxon>
        <taxon>Prymnesiales</taxon>
        <taxon>Prymnesiaceae</taxon>
        <taxon>Prymnesium</taxon>
    </lineage>
</organism>
<sequence length="326" mass="34239">MGGCGSKGGTSADPVLTKNTEPDDGKEPPLPPAATPDVDDVSPAPAETPVPPPAVEGKESGGVPAALPMDSQKAYAVELNSAVSSFVFRVIESAIARADHELADELAHSLVSEAIAAGIASEAPVDPEDVFADLGKKIGEAWANTADAVGEAWNNTALAVGDLVRRMSRRGSDESAGLGTPRDGLGTPRQTVLDTPRGSLVSMPVLAAPSETPLISGYLIKKASSFPFNWLNRYCVFYASTKSLAYYASEEDAMNKVHMKGERTNIKSVSVCPTEEFGITFEVVEGKPLHCRCGSEEERSRWLSTLRDVLGADALKTSAPAPESAI</sequence>
<evidence type="ECO:0000313" key="4">
    <source>
        <dbReference type="Proteomes" id="UP001515480"/>
    </source>
</evidence>
<protein>
    <recommendedName>
        <fullName evidence="2">PH domain-containing protein</fullName>
    </recommendedName>
</protein>
<comment type="caution">
    <text evidence="3">The sequence shown here is derived from an EMBL/GenBank/DDBJ whole genome shotgun (WGS) entry which is preliminary data.</text>
</comment>
<dbReference type="SMART" id="SM00233">
    <property type="entry name" value="PH"/>
    <property type="match status" value="1"/>
</dbReference>
<dbReference type="PROSITE" id="PS50003">
    <property type="entry name" value="PH_DOMAIN"/>
    <property type="match status" value="1"/>
</dbReference>
<dbReference type="InterPro" id="IPR011993">
    <property type="entry name" value="PH-like_dom_sf"/>
</dbReference>
<keyword evidence="4" id="KW-1185">Reference proteome</keyword>
<dbReference type="CDD" id="cd00821">
    <property type="entry name" value="PH"/>
    <property type="match status" value="1"/>
</dbReference>
<proteinExistence type="predicted"/>
<feature type="region of interest" description="Disordered" evidence="1">
    <location>
        <begin position="1"/>
        <end position="66"/>
    </location>
</feature>
<dbReference type="EMBL" id="JBGBPQ010000026">
    <property type="protein sequence ID" value="KAL1498881.1"/>
    <property type="molecule type" value="Genomic_DNA"/>
</dbReference>
<dbReference type="Pfam" id="PF00169">
    <property type="entry name" value="PH"/>
    <property type="match status" value="1"/>
</dbReference>
<feature type="region of interest" description="Disordered" evidence="1">
    <location>
        <begin position="170"/>
        <end position="191"/>
    </location>
</feature>